<accession>A0A7X2IVK4</accession>
<keyword evidence="2" id="KW-1185">Reference proteome</keyword>
<comment type="caution">
    <text evidence="1">The sequence shown here is derived from an EMBL/GenBank/DDBJ whole genome shotgun (WGS) entry which is preliminary data.</text>
</comment>
<evidence type="ECO:0000313" key="1">
    <source>
        <dbReference type="EMBL" id="MRX70577.1"/>
    </source>
</evidence>
<evidence type="ECO:0000313" key="2">
    <source>
        <dbReference type="Proteomes" id="UP000448867"/>
    </source>
</evidence>
<protein>
    <recommendedName>
        <fullName evidence="3">Flagellar hook-length control protein FliK</fullName>
    </recommendedName>
</protein>
<dbReference type="AlphaFoldDB" id="A0A7X2IVK4"/>
<evidence type="ECO:0008006" key="3">
    <source>
        <dbReference type="Google" id="ProtNLM"/>
    </source>
</evidence>
<name>A0A7X2IVK4_9BACI</name>
<proteinExistence type="predicted"/>
<organism evidence="1 2">
    <name type="scientific">Metabacillus lacus</name>
    <dbReference type="NCBI Taxonomy" id="1983721"/>
    <lineage>
        <taxon>Bacteria</taxon>
        <taxon>Bacillati</taxon>
        <taxon>Bacillota</taxon>
        <taxon>Bacilli</taxon>
        <taxon>Bacillales</taxon>
        <taxon>Bacillaceae</taxon>
        <taxon>Metabacillus</taxon>
    </lineage>
</organism>
<gene>
    <name evidence="1" type="ORF">GJU40_00150</name>
</gene>
<dbReference type="RefSeq" id="WP_154305660.1">
    <property type="nucleotide sequence ID" value="NZ_WKKI01000001.1"/>
</dbReference>
<reference evidence="1 2" key="1">
    <citation type="submission" date="2019-11" db="EMBL/GenBank/DDBJ databases">
        <title>Bacillus lacus genome.</title>
        <authorList>
            <person name="Allen C.J."/>
            <person name="Newman J.D."/>
        </authorList>
    </citation>
    <scope>NUCLEOTIDE SEQUENCE [LARGE SCALE GENOMIC DNA]</scope>
    <source>
        <strain evidence="1 2">KCTC 33946</strain>
    </source>
</reference>
<dbReference type="OrthoDB" id="2351076at2"/>
<dbReference type="EMBL" id="WKKI01000001">
    <property type="protein sequence ID" value="MRX70577.1"/>
    <property type="molecule type" value="Genomic_DNA"/>
</dbReference>
<dbReference type="Proteomes" id="UP000448867">
    <property type="component" value="Unassembled WGS sequence"/>
</dbReference>
<sequence>MNGISLLHKLAAQPSAAVLRNNSIQLKEGQLIRAKVLELFPGRQALLGIADKRLLAALDISLEKGSFYWFTVKEGRRTGVPVLSALKTEGAGALLPDILKNIPQELLKAHRSFVDGVVNRGLPATADELKAILNWLNEMPKADRPKAEEAALTVLNRSLPVSAGTLSSLYHAANEQSLFSSLKMLREELLEMPLRSNNANKLLELTDRLLSEDGYGDLSLGKRIKAAGYHLGMHEEAQWLKMLGKQEYVQRDAEHVKMLLHAFAKEQLGTGAGNLADHLLFKLAGQALLSQENGHLQYSLLQIPLSYQGFQGDATIQWTGSRKDNKQIDPSYCRILFLVNLPSLKETMIDVQIQNKAVSIFIHHGASAEPDYSNYKEELKQGLQELGYVLTSVKTSGRGKELEAGLLHSLTKVSRPFYRGVDLKI</sequence>